<evidence type="ECO:0000313" key="2">
    <source>
        <dbReference type="EMBL" id="PWN30093.1"/>
    </source>
</evidence>
<dbReference type="SUPFAM" id="SSF51197">
    <property type="entry name" value="Clavaminate synthase-like"/>
    <property type="match status" value="1"/>
</dbReference>
<dbReference type="PANTHER" id="PTHR12461">
    <property type="entry name" value="HYPOXIA-INDUCIBLE FACTOR 1 ALPHA INHIBITOR-RELATED"/>
    <property type="match status" value="1"/>
</dbReference>
<keyword evidence="3" id="KW-1185">Reference proteome</keyword>
<gene>
    <name evidence="2" type="ORF">BDZ90DRAFT_244875</name>
</gene>
<dbReference type="PANTHER" id="PTHR12461:SF105">
    <property type="entry name" value="HYPOXIA-INDUCIBLE FACTOR 1-ALPHA INHIBITOR"/>
    <property type="match status" value="1"/>
</dbReference>
<dbReference type="OrthoDB" id="47172at2759"/>
<dbReference type="EMBL" id="KZ819662">
    <property type="protein sequence ID" value="PWN30093.1"/>
    <property type="molecule type" value="Genomic_DNA"/>
</dbReference>
<dbReference type="Pfam" id="PF13621">
    <property type="entry name" value="Cupin_8"/>
    <property type="match status" value="1"/>
</dbReference>
<sequence length="280" mass="31168">MTALSSILRPLQRPASLPSLETFAAHLRLPALVRPAASNPHSWAAVEKWSHVDEKGRETLQGMRVDEMEESIIEVEVGQRGRGYLDQGSWEKVKMPFGTFLDAFIAGSIPSLTSSTTDLIGYVAQQDLLALSPTLAKQCPSLPHTTVGPRGDQEQWRTNTWVGPRGTFTPIHRDPYENIFVQVVGKKRFHVFPPAAQPYLYLEKGGRQQNTSTVPTENYLLRGVDEGQRQKDFPLLNEAAKQAEAANVTLEPGDALFLPRGWFHCVASLTTSASVNFWFR</sequence>
<feature type="domain" description="JmjC" evidence="1">
    <location>
        <begin position="121"/>
        <end position="280"/>
    </location>
</feature>
<name>A0A316V1P0_9BASI</name>
<dbReference type="PROSITE" id="PS51184">
    <property type="entry name" value="JMJC"/>
    <property type="match status" value="1"/>
</dbReference>
<dbReference type="InterPro" id="IPR041667">
    <property type="entry name" value="Cupin_8"/>
</dbReference>
<dbReference type="AlphaFoldDB" id="A0A316V1P0"/>
<dbReference type="InterPro" id="IPR003347">
    <property type="entry name" value="JmjC_dom"/>
</dbReference>
<dbReference type="Proteomes" id="UP000245884">
    <property type="component" value="Unassembled WGS sequence"/>
</dbReference>
<dbReference type="GeneID" id="37029301"/>
<organism evidence="2 3">
    <name type="scientific">Jaminaea rosea</name>
    <dbReference type="NCBI Taxonomy" id="1569628"/>
    <lineage>
        <taxon>Eukaryota</taxon>
        <taxon>Fungi</taxon>
        <taxon>Dikarya</taxon>
        <taxon>Basidiomycota</taxon>
        <taxon>Ustilaginomycotina</taxon>
        <taxon>Exobasidiomycetes</taxon>
        <taxon>Microstromatales</taxon>
        <taxon>Microstromatales incertae sedis</taxon>
        <taxon>Jaminaea</taxon>
    </lineage>
</organism>
<dbReference type="SMART" id="SM00558">
    <property type="entry name" value="JmjC"/>
    <property type="match status" value="1"/>
</dbReference>
<evidence type="ECO:0000259" key="1">
    <source>
        <dbReference type="PROSITE" id="PS51184"/>
    </source>
</evidence>
<reference evidence="2 3" key="1">
    <citation type="journal article" date="2018" name="Mol. Biol. Evol.">
        <title>Broad Genomic Sampling Reveals a Smut Pathogenic Ancestry of the Fungal Clade Ustilaginomycotina.</title>
        <authorList>
            <person name="Kijpornyongpan T."/>
            <person name="Mondo S.J."/>
            <person name="Barry K."/>
            <person name="Sandor L."/>
            <person name="Lee J."/>
            <person name="Lipzen A."/>
            <person name="Pangilinan J."/>
            <person name="LaButti K."/>
            <person name="Hainaut M."/>
            <person name="Henrissat B."/>
            <person name="Grigoriev I.V."/>
            <person name="Spatafora J.W."/>
            <person name="Aime M.C."/>
        </authorList>
    </citation>
    <scope>NUCLEOTIDE SEQUENCE [LARGE SCALE GENOMIC DNA]</scope>
    <source>
        <strain evidence="2 3">MCA 5214</strain>
    </source>
</reference>
<protein>
    <submittedName>
        <fullName evidence="2">Clavaminate synthase-like protein</fullName>
    </submittedName>
</protein>
<dbReference type="Gene3D" id="2.60.120.650">
    <property type="entry name" value="Cupin"/>
    <property type="match status" value="1"/>
</dbReference>
<dbReference type="RefSeq" id="XP_025364705.1">
    <property type="nucleotide sequence ID" value="XM_025507478.1"/>
</dbReference>
<evidence type="ECO:0000313" key="3">
    <source>
        <dbReference type="Proteomes" id="UP000245884"/>
    </source>
</evidence>
<dbReference type="STRING" id="1569628.A0A316V1P0"/>
<accession>A0A316V1P0</accession>
<proteinExistence type="predicted"/>